<organism evidence="1">
    <name type="scientific">Noctiluca scintillans</name>
    <name type="common">Sea sparkle</name>
    <name type="synonym">Red tide dinoflagellate</name>
    <dbReference type="NCBI Taxonomy" id="2966"/>
    <lineage>
        <taxon>Eukaryota</taxon>
        <taxon>Sar</taxon>
        <taxon>Alveolata</taxon>
        <taxon>Dinophyceae</taxon>
        <taxon>Noctilucales</taxon>
        <taxon>Noctilucaceae</taxon>
        <taxon>Noctiluca</taxon>
    </lineage>
</organism>
<protein>
    <submittedName>
        <fullName evidence="1">Uncharacterized protein</fullName>
    </submittedName>
</protein>
<gene>
    <name evidence="1" type="ORF">NSCI0253_LOCUS44727</name>
</gene>
<dbReference type="EMBL" id="HBFQ01063203">
    <property type="protein sequence ID" value="CAD8870370.1"/>
    <property type="molecule type" value="Transcribed_RNA"/>
</dbReference>
<dbReference type="AlphaFoldDB" id="A0A7S1B1B5"/>
<proteinExistence type="predicted"/>
<accession>A0A7S1B1B5</accession>
<evidence type="ECO:0000313" key="1">
    <source>
        <dbReference type="EMBL" id="CAD8870370.1"/>
    </source>
</evidence>
<sequence length="119" mass="12507">MGANHGIGLPGICCCYQNESTVVAEISAVPLGSVRDDTMTLVFETGSGTTARVTFSERPIGLKYTKSIPLTVTEVNTDSHAHDLGVQVGWKLKEVGTVKVDSADACGTLARKSALLPLM</sequence>
<reference evidence="1" key="1">
    <citation type="submission" date="2021-01" db="EMBL/GenBank/DDBJ databases">
        <authorList>
            <person name="Corre E."/>
            <person name="Pelletier E."/>
            <person name="Niang G."/>
            <person name="Scheremetjew M."/>
            <person name="Finn R."/>
            <person name="Kale V."/>
            <person name="Holt S."/>
            <person name="Cochrane G."/>
            <person name="Meng A."/>
            <person name="Brown T."/>
            <person name="Cohen L."/>
        </authorList>
    </citation>
    <scope>NUCLEOTIDE SEQUENCE</scope>
</reference>
<name>A0A7S1B1B5_NOCSC</name>